<dbReference type="Pfam" id="PF08543">
    <property type="entry name" value="Phos_pyr_kin"/>
    <property type="match status" value="1"/>
</dbReference>
<dbReference type="RefSeq" id="WP_013658862.1">
    <property type="nucleotide sequence ID" value="NC_015275.1"/>
</dbReference>
<evidence type="ECO:0000259" key="6">
    <source>
        <dbReference type="Pfam" id="PF08543"/>
    </source>
</evidence>
<evidence type="ECO:0000256" key="3">
    <source>
        <dbReference type="ARBA" id="ARBA00022741"/>
    </source>
</evidence>
<dbReference type="HOGENOM" id="CLU_046496_2_0_9"/>
<dbReference type="InterPro" id="IPR004625">
    <property type="entry name" value="PyrdxlKinase"/>
</dbReference>
<evidence type="ECO:0000256" key="1">
    <source>
        <dbReference type="ARBA" id="ARBA00012104"/>
    </source>
</evidence>
<dbReference type="STRING" id="642492.Clole_3910"/>
<dbReference type="eggNOG" id="COG2240">
    <property type="taxonomic scope" value="Bacteria"/>
</dbReference>
<dbReference type="EC" id="2.7.1.35" evidence="1"/>
<evidence type="ECO:0000313" key="7">
    <source>
        <dbReference type="EMBL" id="ADZ85589.1"/>
    </source>
</evidence>
<evidence type="ECO:0000256" key="5">
    <source>
        <dbReference type="ARBA" id="ARBA00022840"/>
    </source>
</evidence>
<evidence type="ECO:0000256" key="4">
    <source>
        <dbReference type="ARBA" id="ARBA00022777"/>
    </source>
</evidence>
<dbReference type="KEGG" id="cle:Clole_3910"/>
<keyword evidence="2" id="KW-0808">Transferase</keyword>
<accession>F2JJJ4</accession>
<dbReference type="GO" id="GO:0009443">
    <property type="term" value="P:pyridoxal 5'-phosphate salvage"/>
    <property type="evidence" value="ECO:0007669"/>
    <property type="project" value="InterPro"/>
</dbReference>
<dbReference type="GO" id="GO:0005829">
    <property type="term" value="C:cytosol"/>
    <property type="evidence" value="ECO:0007669"/>
    <property type="project" value="TreeGrafter"/>
</dbReference>
<dbReference type="EMBL" id="CP002582">
    <property type="protein sequence ID" value="ADZ85589.1"/>
    <property type="molecule type" value="Genomic_DNA"/>
</dbReference>
<dbReference type="GO" id="GO:0008478">
    <property type="term" value="F:pyridoxal kinase activity"/>
    <property type="evidence" value="ECO:0007669"/>
    <property type="project" value="UniProtKB-EC"/>
</dbReference>
<keyword evidence="3" id="KW-0547">Nucleotide-binding</keyword>
<dbReference type="CDD" id="cd01173">
    <property type="entry name" value="pyridoxal_pyridoxamine_kinase"/>
    <property type="match status" value="1"/>
</dbReference>
<proteinExistence type="predicted"/>
<dbReference type="SUPFAM" id="SSF53613">
    <property type="entry name" value="Ribokinase-like"/>
    <property type="match status" value="1"/>
</dbReference>
<evidence type="ECO:0000313" key="8">
    <source>
        <dbReference type="Proteomes" id="UP000008467"/>
    </source>
</evidence>
<protein>
    <recommendedName>
        <fullName evidence="1">pyridoxal kinase</fullName>
        <ecNumber evidence="1">2.7.1.35</ecNumber>
    </recommendedName>
</protein>
<dbReference type="GO" id="GO:0005524">
    <property type="term" value="F:ATP binding"/>
    <property type="evidence" value="ECO:0007669"/>
    <property type="project" value="UniProtKB-KW"/>
</dbReference>
<dbReference type="AlphaFoldDB" id="F2JJJ4"/>
<dbReference type="InterPro" id="IPR013749">
    <property type="entry name" value="PM/HMP-P_kinase-1"/>
</dbReference>
<organism evidence="7 8">
    <name type="scientific">Cellulosilyticum lentocellum (strain ATCC 49066 / DSM 5427 / NCIMB 11756 / RHM5)</name>
    <name type="common">Clostridium lentocellum</name>
    <dbReference type="NCBI Taxonomy" id="642492"/>
    <lineage>
        <taxon>Bacteria</taxon>
        <taxon>Bacillati</taxon>
        <taxon>Bacillota</taxon>
        <taxon>Clostridia</taxon>
        <taxon>Lachnospirales</taxon>
        <taxon>Cellulosilyticaceae</taxon>
        <taxon>Cellulosilyticum</taxon>
    </lineage>
</organism>
<keyword evidence="5" id="KW-0067">ATP-binding</keyword>
<name>F2JJJ4_CELLD</name>
<keyword evidence="8" id="KW-1185">Reference proteome</keyword>
<reference evidence="7 8" key="1">
    <citation type="journal article" date="2011" name="J. Bacteriol.">
        <title>Complete genome sequence of the cellulose-degrading bacterium Cellulosilyticum lentocellum.</title>
        <authorList>
            <consortium name="US DOE Joint Genome Institute"/>
            <person name="Miller D.A."/>
            <person name="Suen G."/>
            <person name="Bruce D."/>
            <person name="Copeland A."/>
            <person name="Cheng J.F."/>
            <person name="Detter C."/>
            <person name="Goodwin L.A."/>
            <person name="Han C.S."/>
            <person name="Hauser L.J."/>
            <person name="Land M.L."/>
            <person name="Lapidus A."/>
            <person name="Lucas S."/>
            <person name="Meincke L."/>
            <person name="Pitluck S."/>
            <person name="Tapia R."/>
            <person name="Teshima H."/>
            <person name="Woyke T."/>
            <person name="Fox B.G."/>
            <person name="Angert E.R."/>
            <person name="Currie C.R."/>
        </authorList>
    </citation>
    <scope>NUCLEOTIDE SEQUENCE [LARGE SCALE GENOMIC DNA]</scope>
    <source>
        <strain evidence="8">ATCC 49066 / DSM 5427 / NCIMB 11756 / RHM5</strain>
    </source>
</reference>
<dbReference type="NCBIfam" id="NF005491">
    <property type="entry name" value="PRK07105.1"/>
    <property type="match status" value="1"/>
</dbReference>
<dbReference type="InterPro" id="IPR029056">
    <property type="entry name" value="Ribokinase-like"/>
</dbReference>
<dbReference type="Gene3D" id="3.40.1190.20">
    <property type="match status" value="1"/>
</dbReference>
<dbReference type="PANTHER" id="PTHR10534:SF2">
    <property type="entry name" value="PYRIDOXAL KINASE"/>
    <property type="match status" value="1"/>
</dbReference>
<gene>
    <name evidence="7" type="ordered locus">Clole_3910</name>
</gene>
<keyword evidence="4 7" id="KW-0418">Kinase</keyword>
<dbReference type="PANTHER" id="PTHR10534">
    <property type="entry name" value="PYRIDOXAL KINASE"/>
    <property type="match status" value="1"/>
</dbReference>
<dbReference type="Proteomes" id="UP000008467">
    <property type="component" value="Chromosome"/>
</dbReference>
<sequence length="276" mass="30866">MKKAAVINDLSGIGRCSLTVALTLLNTLQVQACPLPTAILSNQTGFDSFSFLDFTPYMGQFFQHWKDIGYRFDSIYSGFLGSKEQIKIVLEFIQLFKEDKTLVLIDPVMGDNGELYSIYDEAYPTHMKELVAKADIITPNITEFSLLTGYDLAWGINQEKIKSYAKELAKLGPKQIVITGVCDEAHPERLMNIGLDFNKAIYFMKEVAYNGKSYSGTGDIFASVLCGYLTHGYSLEEAVDIASTFISQAITYTSDFNLSTKEGIMYEPFLKELSIK</sequence>
<feature type="domain" description="Pyridoxamine kinase/Phosphomethylpyrimidine kinase" evidence="6">
    <location>
        <begin position="26"/>
        <end position="257"/>
    </location>
</feature>
<evidence type="ECO:0000256" key="2">
    <source>
        <dbReference type="ARBA" id="ARBA00022679"/>
    </source>
</evidence>